<dbReference type="AlphaFoldDB" id="A0A172YBH8"/>
<comment type="similarity">
    <text evidence="13">Belongs to the helicase family. DinG subfamily.</text>
</comment>
<gene>
    <name evidence="15" type="ORF">A5892_03075</name>
</gene>
<dbReference type="GO" id="GO:0016818">
    <property type="term" value="F:hydrolase activity, acting on acid anhydrides, in phosphorus-containing anhydrides"/>
    <property type="evidence" value="ECO:0007669"/>
    <property type="project" value="InterPro"/>
</dbReference>
<evidence type="ECO:0000259" key="14">
    <source>
        <dbReference type="PROSITE" id="PS51193"/>
    </source>
</evidence>
<evidence type="ECO:0000256" key="12">
    <source>
        <dbReference type="ARBA" id="ARBA00023235"/>
    </source>
</evidence>
<dbReference type="GO" id="GO:0051539">
    <property type="term" value="F:4 iron, 4 sulfur cluster binding"/>
    <property type="evidence" value="ECO:0007669"/>
    <property type="project" value="UniProtKB-KW"/>
</dbReference>
<dbReference type="Proteomes" id="UP000077875">
    <property type="component" value="Chromosome"/>
</dbReference>
<keyword evidence="6 15" id="KW-0347">Helicase</keyword>
<organism evidence="15 16">
    <name type="scientific">Halotalea alkalilenta</name>
    <dbReference type="NCBI Taxonomy" id="376489"/>
    <lineage>
        <taxon>Bacteria</taxon>
        <taxon>Pseudomonadati</taxon>
        <taxon>Pseudomonadota</taxon>
        <taxon>Gammaproteobacteria</taxon>
        <taxon>Oceanospirillales</taxon>
        <taxon>Halomonadaceae</taxon>
        <taxon>Halotalea</taxon>
    </lineage>
</organism>
<keyword evidence="5" id="KW-0378">Hydrolase</keyword>
<reference evidence="15 16" key="1">
    <citation type="submission" date="2016-04" db="EMBL/GenBank/DDBJ databases">
        <title>Complete Genome Sequence of Halotalea alkalilenta IHB B 13600.</title>
        <authorList>
            <person name="Swarnkar M.K."/>
            <person name="Sharma A."/>
            <person name="Kaushal K."/>
            <person name="Soni R."/>
            <person name="Rana S."/>
            <person name="Singh A.K."/>
            <person name="Gulati A."/>
        </authorList>
    </citation>
    <scope>NUCLEOTIDE SEQUENCE [LARGE SCALE GENOMIC DNA]</scope>
    <source>
        <strain evidence="15 16">IHB B 13600</strain>
    </source>
</reference>
<evidence type="ECO:0000256" key="6">
    <source>
        <dbReference type="ARBA" id="ARBA00022806"/>
    </source>
</evidence>
<evidence type="ECO:0000313" key="16">
    <source>
        <dbReference type="Proteomes" id="UP000077875"/>
    </source>
</evidence>
<dbReference type="InterPro" id="IPR045028">
    <property type="entry name" value="DinG/Rad3-like"/>
</dbReference>
<dbReference type="Gene3D" id="1.10.275.40">
    <property type="match status" value="1"/>
</dbReference>
<dbReference type="InterPro" id="IPR027417">
    <property type="entry name" value="P-loop_NTPase"/>
</dbReference>
<keyword evidence="4" id="KW-0227">DNA damage</keyword>
<evidence type="ECO:0000256" key="11">
    <source>
        <dbReference type="ARBA" id="ARBA00023204"/>
    </source>
</evidence>
<dbReference type="KEGG" id="haa:A5892_03075"/>
<dbReference type="GO" id="GO:0006281">
    <property type="term" value="P:DNA repair"/>
    <property type="evidence" value="ECO:0007669"/>
    <property type="project" value="UniProtKB-KW"/>
</dbReference>
<name>A0A172YBH8_9GAMM</name>
<evidence type="ECO:0000256" key="2">
    <source>
        <dbReference type="ARBA" id="ARBA00022723"/>
    </source>
</evidence>
<evidence type="ECO:0000256" key="8">
    <source>
        <dbReference type="ARBA" id="ARBA00023004"/>
    </source>
</evidence>
<dbReference type="Gene3D" id="3.40.50.300">
    <property type="entry name" value="P-loop containing nucleotide triphosphate hydrolases"/>
    <property type="match status" value="2"/>
</dbReference>
<dbReference type="InterPro" id="IPR042493">
    <property type="entry name" value="XPD_DNA_FeS"/>
</dbReference>
<keyword evidence="8" id="KW-0408">Iron</keyword>
<dbReference type="EMBL" id="CP015243">
    <property type="protein sequence ID" value="ANF56577.1"/>
    <property type="molecule type" value="Genomic_DNA"/>
</dbReference>
<dbReference type="InterPro" id="IPR006554">
    <property type="entry name" value="Helicase-like_DEXD_c2"/>
</dbReference>
<evidence type="ECO:0000313" key="15">
    <source>
        <dbReference type="EMBL" id="ANF56577.1"/>
    </source>
</evidence>
<evidence type="ECO:0000256" key="7">
    <source>
        <dbReference type="ARBA" id="ARBA00022840"/>
    </source>
</evidence>
<dbReference type="Gene3D" id="1.10.30.20">
    <property type="entry name" value="Bacterial XPD DNA helicase, FeS cluster domain"/>
    <property type="match status" value="1"/>
</dbReference>
<keyword evidence="1" id="KW-0004">4Fe-4S</keyword>
<dbReference type="PROSITE" id="PS51193">
    <property type="entry name" value="HELICASE_ATP_BIND_2"/>
    <property type="match status" value="1"/>
</dbReference>
<dbReference type="SUPFAM" id="SSF52540">
    <property type="entry name" value="P-loop containing nucleoside triphosphate hydrolases"/>
    <property type="match status" value="1"/>
</dbReference>
<keyword evidence="10" id="KW-0238">DNA-binding</keyword>
<evidence type="ECO:0000256" key="3">
    <source>
        <dbReference type="ARBA" id="ARBA00022741"/>
    </source>
</evidence>
<protein>
    <submittedName>
        <fullName evidence="15">ATP-dependent DNA helicase</fullName>
    </submittedName>
</protein>
<dbReference type="InterPro" id="IPR010614">
    <property type="entry name" value="RAD3-like_helicase_DEAD"/>
</dbReference>
<evidence type="ECO:0000256" key="9">
    <source>
        <dbReference type="ARBA" id="ARBA00023014"/>
    </source>
</evidence>
<dbReference type="GO" id="GO:0003678">
    <property type="term" value="F:DNA helicase activity"/>
    <property type="evidence" value="ECO:0007669"/>
    <property type="project" value="InterPro"/>
</dbReference>
<dbReference type="GO" id="GO:0046872">
    <property type="term" value="F:metal ion binding"/>
    <property type="evidence" value="ECO:0007669"/>
    <property type="project" value="UniProtKB-KW"/>
</dbReference>
<keyword evidence="16" id="KW-1185">Reference proteome</keyword>
<keyword evidence="11" id="KW-0234">DNA repair</keyword>
<dbReference type="Pfam" id="PF06733">
    <property type="entry name" value="DEAD_2"/>
    <property type="match status" value="1"/>
</dbReference>
<feature type="domain" description="Helicase ATP-binding" evidence="14">
    <location>
        <begin position="173"/>
        <end position="425"/>
    </location>
</feature>
<evidence type="ECO:0000256" key="4">
    <source>
        <dbReference type="ARBA" id="ARBA00022763"/>
    </source>
</evidence>
<dbReference type="SMART" id="SM00488">
    <property type="entry name" value="DEXDc2"/>
    <property type="match status" value="1"/>
</dbReference>
<dbReference type="InterPro" id="IPR011604">
    <property type="entry name" value="PDDEXK-like_dom_sf"/>
</dbReference>
<evidence type="ECO:0000256" key="5">
    <source>
        <dbReference type="ARBA" id="ARBA00022801"/>
    </source>
</evidence>
<keyword evidence="9" id="KW-0411">Iron-sulfur</keyword>
<evidence type="ECO:0000256" key="10">
    <source>
        <dbReference type="ARBA" id="ARBA00023125"/>
    </source>
</evidence>
<keyword evidence="12" id="KW-0413">Isomerase</keyword>
<proteinExistence type="inferred from homology"/>
<dbReference type="STRING" id="376489.A5892_03075"/>
<dbReference type="Gene3D" id="3.90.320.10">
    <property type="match status" value="1"/>
</dbReference>
<keyword evidence="3" id="KW-0547">Nucleotide-binding</keyword>
<dbReference type="InterPro" id="IPR014013">
    <property type="entry name" value="Helic_SF1/SF2_ATP-bd_DinG/Rad3"/>
</dbReference>
<dbReference type="PANTHER" id="PTHR11472">
    <property type="entry name" value="DNA REPAIR DEAD HELICASE RAD3/XP-D SUBFAMILY MEMBER"/>
    <property type="match status" value="1"/>
</dbReference>
<dbReference type="SMART" id="SM00491">
    <property type="entry name" value="HELICc2"/>
    <property type="match status" value="1"/>
</dbReference>
<accession>A0A172YBH8</accession>
<dbReference type="RefSeq" id="WP_064121556.1">
    <property type="nucleotide sequence ID" value="NZ_CP015243.1"/>
</dbReference>
<keyword evidence="2" id="KW-0479">Metal-binding</keyword>
<dbReference type="Pfam" id="PF13307">
    <property type="entry name" value="Helicase_C_2"/>
    <property type="match status" value="1"/>
</dbReference>
<dbReference type="PANTHER" id="PTHR11472:SF34">
    <property type="entry name" value="REGULATOR OF TELOMERE ELONGATION HELICASE 1"/>
    <property type="match status" value="1"/>
</dbReference>
<sequence length="766" mass="86081">MSYTVAVRALCEFVAKRGDLDLRFTPSPSALEGIEGHAKVAARRGEGYQRELSLEGEYRELKVRGRADGFDATVPRLEEIKTHRGELERQPDNHRQLHWAQAKIYGWLACQRFALKEIELALVYFDIDRERETVIRARHDRKALERFFTETCEAFLSWAQQEAQHALQRERALASMKFPMADFRPGQRALAETVYKAARLERPLLLQAPTGIGKTLGTLFPLLKALPAGKLDKVFFLTAKTPGRQLALDALARLDPGLDTPLRALELIAREKSCEHPDKACHGESCPLAAGFYDRLPAARAKALEQVARERSLLDAETLRRLALAEGICPYYLGQEMARWSDVVVGDYNHYFGLGGMLHALAQEQRWRVGVLVDEAHNLVERGRLMFSAELDERSVRELARSAPKGLRRGFERLARAFRTQRQALAPSAGEAPLEGVLEEVPSTLVGELTGLTARLGEHLATQLDEPVDPELMRFYLQALGFARVLELFDARHFQCEFERLPGKPRETLLLRLRNLVPGPWLAPRFEAARACVLFSATLAPTDYFIDLLGLPAQTAWFDVASPFAAAQLRVRAVSRISTRYRDREASIEPIVELIEAGYAACPGNYLAFFSSFDYLERVAERLAQKAPGLVQWRQSRRMGEEQRRAFLERFAPGGQGIGFAVLGGAFGEGVDLPGDRLVGAFIATLGLPQFNAVNQALRQRLGALFGESRGYRYAYLYPGLTKVIQAAGRVIRDEDDRGALWLIDDRFDTAEVRGMLPPWWEIERA</sequence>
<dbReference type="GO" id="GO:0005524">
    <property type="term" value="F:ATP binding"/>
    <property type="evidence" value="ECO:0007669"/>
    <property type="project" value="UniProtKB-KW"/>
</dbReference>
<keyword evidence="7" id="KW-0067">ATP-binding</keyword>
<evidence type="ECO:0000256" key="1">
    <source>
        <dbReference type="ARBA" id="ARBA00022485"/>
    </source>
</evidence>
<dbReference type="InterPro" id="IPR006555">
    <property type="entry name" value="ATP-dep_Helicase_C"/>
</dbReference>
<evidence type="ECO:0000256" key="13">
    <source>
        <dbReference type="ARBA" id="ARBA00038058"/>
    </source>
</evidence>
<dbReference type="GO" id="GO:0003677">
    <property type="term" value="F:DNA binding"/>
    <property type="evidence" value="ECO:0007669"/>
    <property type="project" value="UniProtKB-KW"/>
</dbReference>